<dbReference type="OMA" id="IFMETSF"/>
<reference evidence="1 2" key="1">
    <citation type="journal article" date="2017" name="Mol. Plant">
        <title>The Genome of Medicinal Plant Macleaya cordata Provides New Insights into Benzylisoquinoline Alkaloids Metabolism.</title>
        <authorList>
            <person name="Liu X."/>
            <person name="Liu Y."/>
            <person name="Huang P."/>
            <person name="Ma Y."/>
            <person name="Qing Z."/>
            <person name="Tang Q."/>
            <person name="Cao H."/>
            <person name="Cheng P."/>
            <person name="Zheng Y."/>
            <person name="Yuan Z."/>
            <person name="Zhou Y."/>
            <person name="Liu J."/>
            <person name="Tang Z."/>
            <person name="Zhuo Y."/>
            <person name="Zhang Y."/>
            <person name="Yu L."/>
            <person name="Huang J."/>
            <person name="Yang P."/>
            <person name="Peng Q."/>
            <person name="Zhang J."/>
            <person name="Jiang W."/>
            <person name="Zhang Z."/>
            <person name="Lin K."/>
            <person name="Ro D.K."/>
            <person name="Chen X."/>
            <person name="Xiong X."/>
            <person name="Shang Y."/>
            <person name="Huang S."/>
            <person name="Zeng J."/>
        </authorList>
    </citation>
    <scope>NUCLEOTIDE SEQUENCE [LARGE SCALE GENOMIC DNA]</scope>
    <source>
        <strain evidence="2">cv. BLH2017</strain>
        <tissue evidence="1">Root</tissue>
    </source>
</reference>
<dbReference type="PANTHER" id="PTHR34788">
    <property type="entry name" value="F15I1.22"/>
    <property type="match status" value="1"/>
</dbReference>
<protein>
    <submittedName>
        <fullName evidence="1">Uncharacterized protein</fullName>
    </submittedName>
</protein>
<dbReference type="AlphaFoldDB" id="A0A200PZY9"/>
<evidence type="ECO:0000313" key="1">
    <source>
        <dbReference type="EMBL" id="OVA03789.1"/>
    </source>
</evidence>
<sequence>MAAYEEDMNNQQEGLITKTQIKGSIYGWSSRRKILLKKRRKIPSVRLGGKKQRRGFYLVKLFRKIKLRWLKLQYSCMLKKLKSFYYSVVKDLIEAGAALETVQQRIMMETYFSVPVMGVSIASIPSYAAPKTGLNRVH</sequence>
<comment type="caution">
    <text evidence="1">The sequence shown here is derived from an EMBL/GenBank/DDBJ whole genome shotgun (WGS) entry which is preliminary data.</text>
</comment>
<dbReference type="PANTHER" id="PTHR34788:SF4">
    <property type="entry name" value="F15I1.22"/>
    <property type="match status" value="1"/>
</dbReference>
<dbReference type="Proteomes" id="UP000195402">
    <property type="component" value="Unassembled WGS sequence"/>
</dbReference>
<proteinExistence type="predicted"/>
<accession>A0A200PZY9</accession>
<name>A0A200PZY9_MACCD</name>
<dbReference type="FunCoup" id="A0A200PZY9">
    <property type="interactions" value="272"/>
</dbReference>
<gene>
    <name evidence="1" type="ORF">BVC80_1271g10</name>
</gene>
<organism evidence="1 2">
    <name type="scientific">Macleaya cordata</name>
    <name type="common">Five-seeded plume-poppy</name>
    <name type="synonym">Bocconia cordata</name>
    <dbReference type="NCBI Taxonomy" id="56857"/>
    <lineage>
        <taxon>Eukaryota</taxon>
        <taxon>Viridiplantae</taxon>
        <taxon>Streptophyta</taxon>
        <taxon>Embryophyta</taxon>
        <taxon>Tracheophyta</taxon>
        <taxon>Spermatophyta</taxon>
        <taxon>Magnoliopsida</taxon>
        <taxon>Ranunculales</taxon>
        <taxon>Papaveraceae</taxon>
        <taxon>Papaveroideae</taxon>
        <taxon>Macleaya</taxon>
    </lineage>
</organism>
<dbReference type="InParanoid" id="A0A200PZY9"/>
<dbReference type="OrthoDB" id="1937329at2759"/>
<evidence type="ECO:0000313" key="2">
    <source>
        <dbReference type="Proteomes" id="UP000195402"/>
    </source>
</evidence>
<dbReference type="EMBL" id="MVGT01003513">
    <property type="protein sequence ID" value="OVA03789.1"/>
    <property type="molecule type" value="Genomic_DNA"/>
</dbReference>
<keyword evidence="2" id="KW-1185">Reference proteome</keyword>